<dbReference type="Proteomes" id="UP000620670">
    <property type="component" value="Unassembled WGS sequence"/>
</dbReference>
<evidence type="ECO:0008006" key="3">
    <source>
        <dbReference type="Google" id="ProtNLM"/>
    </source>
</evidence>
<dbReference type="RefSeq" id="WP_199050425.1">
    <property type="nucleotide sequence ID" value="NZ_JAELXT010000021.1"/>
</dbReference>
<organism evidence="1 2">
    <name type="scientific">Microvirga splendida</name>
    <dbReference type="NCBI Taxonomy" id="2795727"/>
    <lineage>
        <taxon>Bacteria</taxon>
        <taxon>Pseudomonadati</taxon>
        <taxon>Pseudomonadota</taxon>
        <taxon>Alphaproteobacteria</taxon>
        <taxon>Hyphomicrobiales</taxon>
        <taxon>Methylobacteriaceae</taxon>
        <taxon>Microvirga</taxon>
    </lineage>
</organism>
<sequence length="627" mass="67154">MDLRLDLATIDFPALVERARAMIPALEPDWTDHNIHDPGIMLAELMAWTAEAQIYSLSRLRRDERIAYARMLGIEMAGPRPAAGLVWPLSAWDKGIQQGTIFGQSLAGGTPVMARMTETPAFRLMRDQYLTGAALESVKAISADGRTADYTQVNRADGATFLPFGERPSTGDRLVLHFTGVAIEPGGKGAITLGFQVHQGEVGGEVGQAPSRFAIAMRDASGERPLSLLADTTVGLRQSGIIAIDISPDEQDRSESWFQLILRPRASGLHWPPRLVRLAANVLAVEQAEAVTDLQQGTGLPGQNMRFSRTGRMTDRPLTVTSAEGAASGIGWEARPKLDDSGPADRHYVLDTQRNRILFGNGINGLAPPADAALTVDYEVCTGVAGNIARGMEWSVRGVAGTFGVNAEPFSGASDGIDIDGLQAAARSSLSQRKVHVTSGDLEAAALALDWLNVARAHELPPLPCTPRGLRSLLVVAEAAETDTVAETPTWLAAIRSELAPGLPLGEHLRLIAPRSIGLRIRARLTVAETATAEKVDEAVAKLLRSKFMAPAPQTHSVWPFGRDVAALTVKGWLRGIKNVVRVADLQLLGDGVPAKGDLALGAIELPRWENVPGDIVVERQRGGGWL</sequence>
<reference evidence="2" key="1">
    <citation type="submission" date="2020-12" db="EMBL/GenBank/DDBJ databases">
        <title>Hymenobacter sp.</title>
        <authorList>
            <person name="Kim M.K."/>
        </authorList>
    </citation>
    <scope>NUCLEOTIDE SEQUENCE [LARGE SCALE GENOMIC DNA]</scope>
    <source>
        <strain evidence="2">BT325</strain>
    </source>
</reference>
<evidence type="ECO:0000313" key="1">
    <source>
        <dbReference type="EMBL" id="MBJ6127197.1"/>
    </source>
</evidence>
<gene>
    <name evidence="1" type="ORF">JAO75_17480</name>
</gene>
<evidence type="ECO:0000313" key="2">
    <source>
        <dbReference type="Proteomes" id="UP000620670"/>
    </source>
</evidence>
<keyword evidence="2" id="KW-1185">Reference proteome</keyword>
<protein>
    <recommendedName>
        <fullName evidence="3">Baseplate assembly protein</fullName>
    </recommendedName>
</protein>
<accession>A0ABS0Y4F4</accession>
<dbReference type="EMBL" id="JAELXT010000021">
    <property type="protein sequence ID" value="MBJ6127197.1"/>
    <property type="molecule type" value="Genomic_DNA"/>
</dbReference>
<comment type="caution">
    <text evidence="1">The sequence shown here is derived from an EMBL/GenBank/DDBJ whole genome shotgun (WGS) entry which is preliminary data.</text>
</comment>
<proteinExistence type="predicted"/>
<name>A0ABS0Y4F4_9HYPH</name>